<comment type="caution">
    <text evidence="1">The sequence shown here is derived from an EMBL/GenBank/DDBJ whole genome shotgun (WGS) entry which is preliminary data.</text>
</comment>
<accession>A0A9X1Y7C4</accession>
<dbReference type="Gene3D" id="3.40.50.1110">
    <property type="entry name" value="SGNH hydrolase"/>
    <property type="match status" value="1"/>
</dbReference>
<dbReference type="InterPro" id="IPR036514">
    <property type="entry name" value="SGNH_hydro_sf"/>
</dbReference>
<name>A0A9X1Y7C4_9PROT</name>
<dbReference type="RefSeq" id="WP_248667648.1">
    <property type="nucleotide sequence ID" value="NZ_JALPRX010000060.1"/>
</dbReference>
<dbReference type="Proteomes" id="UP001139516">
    <property type="component" value="Unassembled WGS sequence"/>
</dbReference>
<dbReference type="SUPFAM" id="SSF52266">
    <property type="entry name" value="SGNH hydrolase"/>
    <property type="match status" value="1"/>
</dbReference>
<evidence type="ECO:0000313" key="2">
    <source>
        <dbReference type="Proteomes" id="UP001139516"/>
    </source>
</evidence>
<dbReference type="EMBL" id="JALPRX010000060">
    <property type="protein sequence ID" value="MCK8785524.1"/>
    <property type="molecule type" value="Genomic_DNA"/>
</dbReference>
<proteinExistence type="predicted"/>
<protein>
    <submittedName>
        <fullName evidence="1">Uncharacterized protein</fullName>
    </submittedName>
</protein>
<sequence>MACLLGATPARADCADPRDLLLGDSIADRMRAAAQADGFAVIARNGAQLAWTTRQPVGCVADLVLVIGTNDLRDLRTPEQARDYVAHVAAAIAQWRPRRALWVTPSCFDPARNPVLSRGGALLHAALPGFPTGARQALLDGQAGGCPSVPAGDGVHPDPALAARWWRDALARLRADAPAASGQAGATGPSAPR</sequence>
<reference evidence="1" key="1">
    <citation type="submission" date="2022-04" db="EMBL/GenBank/DDBJ databases">
        <title>Roseomonas acroporae sp. nov., isolated from coral Acropora digitifera.</title>
        <authorList>
            <person name="Sun H."/>
        </authorList>
    </citation>
    <scope>NUCLEOTIDE SEQUENCE</scope>
    <source>
        <strain evidence="1">NAR14</strain>
    </source>
</reference>
<evidence type="ECO:0000313" key="1">
    <source>
        <dbReference type="EMBL" id="MCK8785524.1"/>
    </source>
</evidence>
<organism evidence="1 2">
    <name type="scientific">Roseomonas acroporae</name>
    <dbReference type="NCBI Taxonomy" id="2937791"/>
    <lineage>
        <taxon>Bacteria</taxon>
        <taxon>Pseudomonadati</taxon>
        <taxon>Pseudomonadota</taxon>
        <taxon>Alphaproteobacteria</taxon>
        <taxon>Acetobacterales</taxon>
        <taxon>Roseomonadaceae</taxon>
        <taxon>Roseomonas</taxon>
    </lineage>
</organism>
<dbReference type="GO" id="GO:0016788">
    <property type="term" value="F:hydrolase activity, acting on ester bonds"/>
    <property type="evidence" value="ECO:0007669"/>
    <property type="project" value="UniProtKB-ARBA"/>
</dbReference>
<keyword evidence="2" id="KW-1185">Reference proteome</keyword>
<gene>
    <name evidence="1" type="ORF">M0638_14130</name>
</gene>
<dbReference type="AlphaFoldDB" id="A0A9X1Y7C4"/>